<dbReference type="PANTHER" id="PTHR30349:SF41">
    <property type="entry name" value="INTEGRASE_RECOMBINASE PROTEIN MJ0367-RELATED"/>
    <property type="match status" value="1"/>
</dbReference>
<dbReference type="Proteomes" id="UP001214898">
    <property type="component" value="Chromosome"/>
</dbReference>
<dbReference type="InterPro" id="IPR011010">
    <property type="entry name" value="DNA_brk_join_enz"/>
</dbReference>
<dbReference type="GO" id="GO:0003677">
    <property type="term" value="F:DNA binding"/>
    <property type="evidence" value="ECO:0007669"/>
    <property type="project" value="UniProtKB-UniRule"/>
</dbReference>
<protein>
    <submittedName>
        <fullName evidence="5">Tyrosine-type recombinase/integrase</fullName>
    </submittedName>
</protein>
<dbReference type="Pfam" id="PF00589">
    <property type="entry name" value="Phage_integrase"/>
    <property type="match status" value="1"/>
</dbReference>
<dbReference type="EMBL" id="CP120576">
    <property type="protein sequence ID" value="WEY86645.2"/>
    <property type="molecule type" value="Genomic_DNA"/>
</dbReference>
<dbReference type="PANTHER" id="PTHR30349">
    <property type="entry name" value="PHAGE INTEGRASE-RELATED"/>
    <property type="match status" value="1"/>
</dbReference>
<dbReference type="Pfam" id="PF13102">
    <property type="entry name" value="Phage_int_SAM_5"/>
    <property type="match status" value="1"/>
</dbReference>
<accession>A0AAX3RTD8</accession>
<comment type="similarity">
    <text evidence="1">Belongs to the 'phage' integrase family.</text>
</comment>
<dbReference type="CDD" id="cd00397">
    <property type="entry name" value="DNA_BRE_C"/>
    <property type="match status" value="1"/>
</dbReference>
<evidence type="ECO:0000313" key="5">
    <source>
        <dbReference type="EMBL" id="WEY86645.2"/>
    </source>
</evidence>
<keyword evidence="2 4" id="KW-0238">DNA-binding</keyword>
<keyword evidence="3" id="KW-0233">DNA recombination</keyword>
<dbReference type="PROSITE" id="PS51900">
    <property type="entry name" value="CB"/>
    <property type="match status" value="1"/>
</dbReference>
<dbReference type="InterPro" id="IPR013762">
    <property type="entry name" value="Integrase-like_cat_sf"/>
</dbReference>
<dbReference type="SUPFAM" id="SSF56349">
    <property type="entry name" value="DNA breaking-rejoining enzymes"/>
    <property type="match status" value="1"/>
</dbReference>
<evidence type="ECO:0000313" key="6">
    <source>
        <dbReference type="Proteomes" id="UP001214898"/>
    </source>
</evidence>
<dbReference type="Gene3D" id="1.10.150.130">
    <property type="match status" value="1"/>
</dbReference>
<evidence type="ECO:0000256" key="3">
    <source>
        <dbReference type="ARBA" id="ARBA00023172"/>
    </source>
</evidence>
<organism evidence="5 6">
    <name type="scientific">Bacillus subtilis</name>
    <dbReference type="NCBI Taxonomy" id="1423"/>
    <lineage>
        <taxon>Bacteria</taxon>
        <taxon>Bacillati</taxon>
        <taxon>Bacillota</taxon>
        <taxon>Bacilli</taxon>
        <taxon>Bacillales</taxon>
        <taxon>Bacillaceae</taxon>
        <taxon>Bacillus</taxon>
    </lineage>
</organism>
<proteinExistence type="inferred from homology"/>
<evidence type="ECO:0000256" key="4">
    <source>
        <dbReference type="PROSITE-ProRule" id="PRU01248"/>
    </source>
</evidence>
<dbReference type="GO" id="GO:0015074">
    <property type="term" value="P:DNA integration"/>
    <property type="evidence" value="ECO:0007669"/>
    <property type="project" value="InterPro"/>
</dbReference>
<dbReference type="InterPro" id="IPR050090">
    <property type="entry name" value="Tyrosine_recombinase_XerCD"/>
</dbReference>
<dbReference type="InterPro" id="IPR044068">
    <property type="entry name" value="CB"/>
</dbReference>
<evidence type="ECO:0000256" key="1">
    <source>
        <dbReference type="ARBA" id="ARBA00008857"/>
    </source>
</evidence>
<sequence>MAKNQRNSERSLIFKTRKTTGRQRAFNLGESINVYLEDKRLAKRSERTIRTYNQTLRHFEKFCADRNLTGTESDCVKEYVKFLSFEKTKWDDHPTSQRSEQGVGVSSRSVNNVIRNLRIFYNWAQKEYGIFDGSPAERVEYQKEAEQTFEVFTDEDVTKLLSTPNKRTYTGFRDYVMMLILVDTGVRIGELTHTKIADIDLVYRQINLRAEITKAKRSRTLPLSKTTADAISELIEYVNVQDEDDYVFLTQFGERYYGDTFSKMLKKYGKKAGIKDARVSPHTFRHYFAVKFLLNGGDPFALMKILGHTDMAMTRRYVNYLNSNVKEMHDKASPVTALMDKGNNRKRGPKMFK</sequence>
<gene>
    <name evidence="5" type="ORF">P5633_12050</name>
</gene>
<dbReference type="InterPro" id="IPR010998">
    <property type="entry name" value="Integrase_recombinase_N"/>
</dbReference>
<dbReference type="AlphaFoldDB" id="A0AAX3RTD8"/>
<dbReference type="InterPro" id="IPR002104">
    <property type="entry name" value="Integrase_catalytic"/>
</dbReference>
<dbReference type="GO" id="GO:0006310">
    <property type="term" value="P:DNA recombination"/>
    <property type="evidence" value="ECO:0007669"/>
    <property type="project" value="UniProtKB-KW"/>
</dbReference>
<dbReference type="PROSITE" id="PS51898">
    <property type="entry name" value="TYR_RECOMBINASE"/>
    <property type="match status" value="1"/>
</dbReference>
<dbReference type="Gene3D" id="1.10.443.10">
    <property type="entry name" value="Intergrase catalytic core"/>
    <property type="match status" value="1"/>
</dbReference>
<name>A0AAX3RTD8_BACIU</name>
<evidence type="ECO:0000256" key="2">
    <source>
        <dbReference type="ARBA" id="ARBA00023125"/>
    </source>
</evidence>
<dbReference type="InterPro" id="IPR025269">
    <property type="entry name" value="SAM-like_dom"/>
</dbReference>
<reference evidence="5" key="1">
    <citation type="submission" date="2025-02" db="EMBL/GenBank/DDBJ databases">
        <title>Complete genome sequences of 52 Bacillus and Priestia strains isolated from West-African fermentations and 26 reference strains from the DSMZ collection.</title>
        <authorList>
            <person name="Wiedenbein E.S."/>
            <person name="Canoy T.S."/>
            <person name="Hui Y."/>
            <person name="Parkouda C."/>
            <person name="Dawende C."/>
            <person name="Ametefe E."/>
            <person name="Jespersen L."/>
            <person name="Nielsen D.S."/>
        </authorList>
    </citation>
    <scope>NUCLEOTIDE SEQUENCE</scope>
    <source>
        <strain evidence="5">PRO56</strain>
    </source>
</reference>